<dbReference type="InterPro" id="IPR032675">
    <property type="entry name" value="LRR_dom_sf"/>
</dbReference>
<dbReference type="EMBL" id="JADNRY010000057">
    <property type="protein sequence ID" value="KAF9068787.1"/>
    <property type="molecule type" value="Genomic_DNA"/>
</dbReference>
<dbReference type="SUPFAM" id="SSF52047">
    <property type="entry name" value="RNI-like"/>
    <property type="match status" value="1"/>
</dbReference>
<accession>A0A9P5PUK1</accession>
<evidence type="ECO:0000313" key="2">
    <source>
        <dbReference type="Proteomes" id="UP000772434"/>
    </source>
</evidence>
<evidence type="ECO:0000313" key="1">
    <source>
        <dbReference type="EMBL" id="KAF9068787.1"/>
    </source>
</evidence>
<comment type="caution">
    <text evidence="1">The sequence shown here is derived from an EMBL/GenBank/DDBJ whole genome shotgun (WGS) entry which is preliminary data.</text>
</comment>
<protein>
    <recommendedName>
        <fullName evidence="3">F-box domain-containing protein</fullName>
    </recommendedName>
</protein>
<organism evidence="1 2">
    <name type="scientific">Rhodocollybia butyracea</name>
    <dbReference type="NCBI Taxonomy" id="206335"/>
    <lineage>
        <taxon>Eukaryota</taxon>
        <taxon>Fungi</taxon>
        <taxon>Dikarya</taxon>
        <taxon>Basidiomycota</taxon>
        <taxon>Agaricomycotina</taxon>
        <taxon>Agaricomycetes</taxon>
        <taxon>Agaricomycetidae</taxon>
        <taxon>Agaricales</taxon>
        <taxon>Marasmiineae</taxon>
        <taxon>Omphalotaceae</taxon>
        <taxon>Rhodocollybia</taxon>
    </lineage>
</organism>
<reference evidence="1" key="1">
    <citation type="submission" date="2020-11" db="EMBL/GenBank/DDBJ databases">
        <authorList>
            <consortium name="DOE Joint Genome Institute"/>
            <person name="Ahrendt S."/>
            <person name="Riley R."/>
            <person name="Andreopoulos W."/>
            <person name="Labutti K."/>
            <person name="Pangilinan J."/>
            <person name="Ruiz-Duenas F.J."/>
            <person name="Barrasa J.M."/>
            <person name="Sanchez-Garcia M."/>
            <person name="Camarero S."/>
            <person name="Miyauchi S."/>
            <person name="Serrano A."/>
            <person name="Linde D."/>
            <person name="Babiker R."/>
            <person name="Drula E."/>
            <person name="Ayuso-Fernandez I."/>
            <person name="Pacheco R."/>
            <person name="Padilla G."/>
            <person name="Ferreira P."/>
            <person name="Barriuso J."/>
            <person name="Kellner H."/>
            <person name="Castanera R."/>
            <person name="Alfaro M."/>
            <person name="Ramirez L."/>
            <person name="Pisabarro A.G."/>
            <person name="Kuo A."/>
            <person name="Tritt A."/>
            <person name="Lipzen A."/>
            <person name="He G."/>
            <person name="Yan M."/>
            <person name="Ng V."/>
            <person name="Cullen D."/>
            <person name="Martin F."/>
            <person name="Rosso M.-N."/>
            <person name="Henrissat B."/>
            <person name="Hibbett D."/>
            <person name="Martinez A.T."/>
            <person name="Grigoriev I.V."/>
        </authorList>
    </citation>
    <scope>NUCLEOTIDE SEQUENCE</scope>
    <source>
        <strain evidence="1">AH 40177</strain>
    </source>
</reference>
<proteinExistence type="predicted"/>
<dbReference type="Gene3D" id="3.80.10.10">
    <property type="entry name" value="Ribonuclease Inhibitor"/>
    <property type="match status" value="1"/>
</dbReference>
<dbReference type="Proteomes" id="UP000772434">
    <property type="component" value="Unassembled WGS sequence"/>
</dbReference>
<name>A0A9P5PUK1_9AGAR</name>
<evidence type="ECO:0008006" key="3">
    <source>
        <dbReference type="Google" id="ProtNLM"/>
    </source>
</evidence>
<keyword evidence="2" id="KW-1185">Reference proteome</keyword>
<sequence>MFHSLESTYQALHTEFLAKSRHNDIPESPVARATLRALINQTRSDLQKCSEIHSQISRVLELQESLLAPIRILPSDVLTEIFQLVIETSPNPGITYTSRGSPKLVGCIFLLTWICFWWRDEALSNSTFWSRIAVNYTGSSHGPPITVAAFLTECVFRSGVSAPMRIRICIENTNFFPSIAALLVAQAHRWRQAALSFRYQQQMDSLGSVFPFKPRFPLLDDLSFDSLDPNIAKQILDCYPPLRKLELDELSESSIDGIAGRNLNILKVGRYNGLSLARLLHMCPCLEFLKLQSFRFRGNDDVKQITCQSSLLALDIGGDMGNDDRIENGAWTGVTLPKLTTLDVTLPDLVNHDRLEAHRLEVAYEASTSLGELKEVVKRSKCALQRVNLTVYAEDYERLEPQLTLQTVDEFFKDLPVKAEGSFVGNRLLQEWKKDMEET</sequence>
<gene>
    <name evidence="1" type="ORF">BDP27DRAFT_1326623</name>
</gene>
<dbReference type="AlphaFoldDB" id="A0A9P5PUK1"/>
<dbReference type="OrthoDB" id="5548689at2759"/>